<evidence type="ECO:0000313" key="2">
    <source>
        <dbReference type="EMBL" id="CAF4439182.1"/>
    </source>
</evidence>
<reference evidence="2" key="1">
    <citation type="submission" date="2021-02" db="EMBL/GenBank/DDBJ databases">
        <authorList>
            <person name="Nowell W R."/>
        </authorList>
    </citation>
    <scope>NUCLEOTIDE SEQUENCE</scope>
</reference>
<organism evidence="2 3">
    <name type="scientific">Adineta steineri</name>
    <dbReference type="NCBI Taxonomy" id="433720"/>
    <lineage>
        <taxon>Eukaryota</taxon>
        <taxon>Metazoa</taxon>
        <taxon>Spiralia</taxon>
        <taxon>Gnathifera</taxon>
        <taxon>Rotifera</taxon>
        <taxon>Eurotatoria</taxon>
        <taxon>Bdelloidea</taxon>
        <taxon>Adinetida</taxon>
        <taxon>Adinetidae</taxon>
        <taxon>Adineta</taxon>
    </lineage>
</organism>
<dbReference type="AlphaFoldDB" id="A0A820RRL5"/>
<evidence type="ECO:0008006" key="4">
    <source>
        <dbReference type="Google" id="ProtNLM"/>
    </source>
</evidence>
<dbReference type="InterPro" id="IPR011042">
    <property type="entry name" value="6-blade_b-propeller_TolB-like"/>
</dbReference>
<comment type="caution">
    <text evidence="2">The sequence shown here is derived from an EMBL/GenBank/DDBJ whole genome shotgun (WGS) entry which is preliminary data.</text>
</comment>
<dbReference type="Proteomes" id="UP000663860">
    <property type="component" value="Unassembled WGS sequence"/>
</dbReference>
<proteinExistence type="predicted"/>
<feature type="non-terminal residue" evidence="2">
    <location>
        <position position="1"/>
    </location>
</feature>
<dbReference type="Gene3D" id="2.120.10.30">
    <property type="entry name" value="TolB, C-terminal domain"/>
    <property type="match status" value="1"/>
</dbReference>
<sequence length="112" mass="12011">MAGRAGVGSTSEKLNGPWGMYVDNNAILYVADRLNHRSPSGVTIAGQSGVSGPWSYQFNNPTSLTFDQYGYMYVLDAGNSRVQKWSIGMAYCVTVVSGSMSNPSAMHGDFSN</sequence>
<evidence type="ECO:0000313" key="3">
    <source>
        <dbReference type="Proteomes" id="UP000663868"/>
    </source>
</evidence>
<dbReference type="EMBL" id="CAJNOE010005237">
    <property type="protein sequence ID" value="CAF1517989.1"/>
    <property type="molecule type" value="Genomic_DNA"/>
</dbReference>
<evidence type="ECO:0000313" key="1">
    <source>
        <dbReference type="EMBL" id="CAF1517989.1"/>
    </source>
</evidence>
<protein>
    <recommendedName>
        <fullName evidence="4">NHL repeat containing protein</fullName>
    </recommendedName>
</protein>
<gene>
    <name evidence="1" type="ORF">IZO911_LOCUS45759</name>
    <name evidence="2" type="ORF">KXQ929_LOCUS53272</name>
</gene>
<name>A0A820RRL5_9BILA</name>
<dbReference type="Proteomes" id="UP000663868">
    <property type="component" value="Unassembled WGS sequence"/>
</dbReference>
<dbReference type="EMBL" id="CAJOBB010029776">
    <property type="protein sequence ID" value="CAF4439182.1"/>
    <property type="molecule type" value="Genomic_DNA"/>
</dbReference>
<dbReference type="SUPFAM" id="SSF101898">
    <property type="entry name" value="NHL repeat"/>
    <property type="match status" value="1"/>
</dbReference>
<accession>A0A820RRL5</accession>